<dbReference type="AlphaFoldDB" id="A0A3S2WEA5"/>
<evidence type="ECO:0000256" key="1">
    <source>
        <dbReference type="SAM" id="MobiDB-lite"/>
    </source>
</evidence>
<sequence>MFRLARLTAAAALLLAGLGTAQAADFDGFGPPPPPRFEGGPDWRPPGPPRFAGAPGGCRVFVKRRYDPYGDEVVRRVRVCDEGPGWGWGRRHWHPDGEGPPRW</sequence>
<dbReference type="Proteomes" id="UP000286997">
    <property type="component" value="Unassembled WGS sequence"/>
</dbReference>
<name>A0A3S2WEA5_9HYPH</name>
<reference evidence="3 4" key="1">
    <citation type="submission" date="2019-01" db="EMBL/GenBank/DDBJ databases">
        <authorList>
            <person name="Chen W.-M."/>
        </authorList>
    </citation>
    <scope>NUCLEOTIDE SEQUENCE [LARGE SCALE GENOMIC DNA]</scope>
    <source>
        <strain evidence="3 4">TER-1</strain>
    </source>
</reference>
<evidence type="ECO:0000313" key="3">
    <source>
        <dbReference type="EMBL" id="RVU20303.1"/>
    </source>
</evidence>
<accession>A0A3S2WEA5</accession>
<protein>
    <recommendedName>
        <fullName evidence="5">Secreted protein</fullName>
    </recommendedName>
</protein>
<feature type="region of interest" description="Disordered" evidence="1">
    <location>
        <begin position="25"/>
        <end position="54"/>
    </location>
</feature>
<feature type="chain" id="PRO_5018752222" description="Secreted protein" evidence="2">
    <location>
        <begin position="24"/>
        <end position="103"/>
    </location>
</feature>
<keyword evidence="4" id="KW-1185">Reference proteome</keyword>
<feature type="signal peptide" evidence="2">
    <location>
        <begin position="1"/>
        <end position="23"/>
    </location>
</feature>
<keyword evidence="2" id="KW-0732">Signal</keyword>
<comment type="caution">
    <text evidence="3">The sequence shown here is derived from an EMBL/GenBank/DDBJ whole genome shotgun (WGS) entry which is preliminary data.</text>
</comment>
<dbReference type="EMBL" id="SACP01000004">
    <property type="protein sequence ID" value="RVU20303.1"/>
    <property type="molecule type" value="Genomic_DNA"/>
</dbReference>
<dbReference type="RefSeq" id="WP_127728021.1">
    <property type="nucleotide sequence ID" value="NZ_SACP01000004.1"/>
</dbReference>
<organism evidence="3 4">
    <name type="scientific">Methylobacterium oryzihabitans</name>
    <dbReference type="NCBI Taxonomy" id="2499852"/>
    <lineage>
        <taxon>Bacteria</taxon>
        <taxon>Pseudomonadati</taxon>
        <taxon>Pseudomonadota</taxon>
        <taxon>Alphaproteobacteria</taxon>
        <taxon>Hyphomicrobiales</taxon>
        <taxon>Methylobacteriaceae</taxon>
        <taxon>Methylobacterium</taxon>
    </lineage>
</organism>
<evidence type="ECO:0008006" key="5">
    <source>
        <dbReference type="Google" id="ProtNLM"/>
    </source>
</evidence>
<evidence type="ECO:0000313" key="4">
    <source>
        <dbReference type="Proteomes" id="UP000286997"/>
    </source>
</evidence>
<gene>
    <name evidence="3" type="ORF">EOE48_06785</name>
</gene>
<proteinExistence type="predicted"/>
<evidence type="ECO:0000256" key="2">
    <source>
        <dbReference type="SAM" id="SignalP"/>
    </source>
</evidence>